<keyword evidence="9" id="KW-1185">Reference proteome</keyword>
<feature type="domain" description="Nuclease associated modular" evidence="7">
    <location>
        <begin position="161"/>
        <end position="177"/>
    </location>
</feature>
<evidence type="ECO:0000313" key="9">
    <source>
        <dbReference type="Proteomes" id="UP000000862"/>
    </source>
</evidence>
<feature type="domain" description="Nuclease associated modular" evidence="7">
    <location>
        <begin position="137"/>
        <end position="153"/>
    </location>
</feature>
<evidence type="ECO:0000313" key="8">
    <source>
        <dbReference type="EMBL" id="AAC96655.2"/>
    </source>
</evidence>
<dbReference type="SUPFAM" id="SSF82771">
    <property type="entry name" value="GIY-YIG endonuclease"/>
    <property type="match status" value="1"/>
</dbReference>
<evidence type="ECO:0000259" key="7">
    <source>
        <dbReference type="SMART" id="SM00496"/>
    </source>
</evidence>
<comment type="similarity">
    <text evidence="1">To endonucleases of group I introns of fungi and phage.</text>
</comment>
<dbReference type="InterPro" id="IPR000305">
    <property type="entry name" value="GIY-YIG_endonuc"/>
</dbReference>
<feature type="region of interest" description="Disordered" evidence="5">
    <location>
        <begin position="165"/>
        <end position="208"/>
    </location>
</feature>
<evidence type="ECO:0000256" key="1">
    <source>
        <dbReference type="ARBA" id="ARBA00010045"/>
    </source>
</evidence>
<feature type="domain" description="Nuclease associated modular" evidence="7">
    <location>
        <begin position="195"/>
        <end position="211"/>
    </location>
</feature>
<dbReference type="Pfam" id="PF07453">
    <property type="entry name" value="NUMOD1"/>
    <property type="match status" value="1"/>
</dbReference>
<dbReference type="InterPro" id="IPR003611">
    <property type="entry name" value="NUMOD3"/>
</dbReference>
<feature type="domain" description="Nuclease associated modular" evidence="7">
    <location>
        <begin position="96"/>
        <end position="112"/>
    </location>
</feature>
<feature type="domain" description="Nuclease associated modular" evidence="7">
    <location>
        <begin position="113"/>
        <end position="129"/>
    </location>
</feature>
<keyword evidence="3" id="KW-0255">Endonuclease</keyword>
<dbReference type="InterPro" id="IPR035901">
    <property type="entry name" value="GIY-YIG_endonuc_sf"/>
</dbReference>
<dbReference type="GO" id="GO:0003677">
    <property type="term" value="F:DNA binding"/>
    <property type="evidence" value="ECO:0007669"/>
    <property type="project" value="InterPro"/>
</dbReference>
<evidence type="ECO:0000256" key="4">
    <source>
        <dbReference type="ARBA" id="ARBA00022801"/>
    </source>
</evidence>
<name>Q84603_PBCV1</name>
<dbReference type="SUPFAM" id="SSF64496">
    <property type="entry name" value="DNA-binding domain of intron-encoded endonucleases"/>
    <property type="match status" value="3"/>
</dbReference>
<feature type="compositionally biased region" description="Basic and acidic residues" evidence="5">
    <location>
        <begin position="99"/>
        <end position="109"/>
    </location>
</feature>
<feature type="region of interest" description="Disordered" evidence="5">
    <location>
        <begin position="92"/>
        <end position="135"/>
    </location>
</feature>
<dbReference type="NCBIfam" id="TIGR01453">
    <property type="entry name" value="grpIintron_endo"/>
    <property type="match status" value="2"/>
</dbReference>
<dbReference type="InterPro" id="IPR003647">
    <property type="entry name" value="Intron_nuc_1_rpt"/>
</dbReference>
<sequence length="268" mass="31349">MGNYAYFYIWIHKISGEKYVGITTQEIQQRLKAHCRKGNKCRRLRNAIQKHGVDAFDVEYFEWCDPWDLAYIEGLLIDELETLSPNGYNLKKGGGKHGSLSEETKKKISESNIGKQYDEETKKRMSDAQQGEKNHMFGKQLSEETKKKMSEALRGEKHYMFGKHHDEETKKKMSDAQKGKQLSEETKKKMSDAQKGKQLTEETKKKISENNPNSKIVYQYDLDGMYIDKFRSCREAGRSLGKGHKYITECVRDERQDVYGFRWSYDYA</sequence>
<feature type="domain" description="Nuclease associated modular" evidence="7">
    <location>
        <begin position="178"/>
        <end position="194"/>
    </location>
</feature>
<reference evidence="8 9" key="2">
    <citation type="journal article" date="1995" name="Virology">
        <title>Analysis of 43 kb of the Chlorella virus PBCV-1 330-kb genome: map positions 45 to 88.</title>
        <authorList>
            <person name="Li Y."/>
            <person name="Lu Z."/>
            <person name="Burbank D.E."/>
            <person name="Kutish G.F."/>
            <person name="Rock D.L."/>
            <person name="Van Etten J.L."/>
        </authorList>
    </citation>
    <scope>NUCLEOTIDE SEQUENCE [LARGE SCALE GENOMIC DNA]</scope>
</reference>
<evidence type="ECO:0000256" key="2">
    <source>
        <dbReference type="ARBA" id="ARBA00022722"/>
    </source>
</evidence>
<protein>
    <recommendedName>
        <fullName evidence="10">GIY-YIG catalytic domain-containing endonuclease</fullName>
    </recommendedName>
</protein>
<dbReference type="GO" id="GO:0016787">
    <property type="term" value="F:hydrolase activity"/>
    <property type="evidence" value="ECO:0007669"/>
    <property type="project" value="UniProtKB-KW"/>
</dbReference>
<feature type="domain" description="GIY-YIG" evidence="6">
    <location>
        <begin position="4"/>
        <end position="94"/>
    </location>
</feature>
<dbReference type="InterPro" id="IPR006350">
    <property type="entry name" value="Intron_endoG1"/>
</dbReference>
<dbReference type="InterPro" id="IPR036388">
    <property type="entry name" value="WH-like_DNA-bd_sf"/>
</dbReference>
<keyword evidence="2" id="KW-0540">Nuclease</keyword>
<reference evidence="8 9" key="7">
    <citation type="journal article" date="2000" name="Virology">
        <title>Characterization of a beta-1,3-glucanase encoded by chlorella virus PBCV-1.</title>
        <authorList>
            <person name="Sun L."/>
            <person name="Gurnon J.R."/>
            <person name="Adams B.J."/>
            <person name="Graves M.V."/>
            <person name="Van Etten J.L."/>
        </authorList>
    </citation>
    <scope>NUCLEOTIDE SEQUENCE [LARGE SCALE GENOMIC DNA]</scope>
</reference>
<dbReference type="SMART" id="SM00497">
    <property type="entry name" value="IENR1"/>
    <property type="match status" value="1"/>
</dbReference>
<dbReference type="Gene3D" id="1.10.10.10">
    <property type="entry name" value="Winged helix-like DNA-binding domain superfamily/Winged helix DNA-binding domain"/>
    <property type="match status" value="1"/>
</dbReference>
<reference evidence="8 9" key="8">
    <citation type="journal article" date="2010" name="J. Virol.">
        <title>Microarray analysis of Paramecium bursaria chlorella virus 1 transcription.</title>
        <authorList>
            <person name="Yanai-Balser G.M."/>
            <person name="Duncan G.A."/>
            <person name="Eudy J.D."/>
            <person name="Wang D."/>
            <person name="Li X."/>
            <person name="Agarkova I.V."/>
            <person name="Dunigan D.D."/>
            <person name="Van Etten J.L."/>
        </authorList>
    </citation>
    <scope>NUCLEOTIDE SEQUENCE [LARGE SCALE GENOMIC DNA]</scope>
</reference>
<proteinExistence type="predicted"/>
<dbReference type="EMBL" id="JF411744">
    <property type="protein sequence ID" value="AAC96655.2"/>
    <property type="molecule type" value="Genomic_DNA"/>
</dbReference>
<accession>Q84603</accession>
<reference evidence="8 9" key="3">
    <citation type="journal article" date="1996" name="Virology">
        <title>Analysis of 94 kb of the chlorella virus PBCV-1 330-kb genome: map positions 88 to 182.</title>
        <authorList>
            <person name="Lu Z."/>
            <person name="Li Y."/>
            <person name="Que Q."/>
            <person name="Kutish G.F."/>
            <person name="Rock D.L."/>
            <person name="Van Etten J.L."/>
        </authorList>
    </citation>
    <scope>NUCLEOTIDE SEQUENCE [LARGE SCALE GENOMIC DNA]</scope>
</reference>
<dbReference type="InterPro" id="IPR010896">
    <property type="entry name" value="NUMOD1"/>
</dbReference>
<reference evidence="8 9" key="4">
    <citation type="journal article" date="1996" name="Virology">
        <title>Analysis of 76 kb of the chlorella virus PBCV-1 330-kb genome: map positions 182 to 258.</title>
        <authorList>
            <person name="Kutish G.F."/>
            <person name="Li Y."/>
            <person name="Lu Z."/>
            <person name="Furuta M."/>
            <person name="Rock D.L."/>
            <person name="Van Etten J.L."/>
        </authorList>
    </citation>
    <scope>NUCLEOTIDE SEQUENCE [LARGE SCALE GENOMIC DNA]</scope>
</reference>
<dbReference type="OrthoDB" id="13560at10239"/>
<feature type="compositionally biased region" description="Basic and acidic residues" evidence="5">
    <location>
        <begin position="116"/>
        <end position="135"/>
    </location>
</feature>
<dbReference type="KEGG" id="vg:918313"/>
<dbReference type="GeneID" id="918313"/>
<reference evidence="8 9" key="6">
    <citation type="journal article" date="1999" name="Virology">
        <title>Chlorella virus PBCV-1 encodes a functional homospermidine synthase.</title>
        <authorList>
            <person name="Kaiser A."/>
            <person name="Vollmert M."/>
            <person name="Tholl D."/>
            <person name="Graves M.V."/>
            <person name="Gurnon J.R."/>
            <person name="Xing W."/>
            <person name="Lisec A.D."/>
            <person name="Nickerson K.W."/>
            <person name="Van Etten J.L."/>
        </authorList>
    </citation>
    <scope>NUCLEOTIDE SEQUENCE [LARGE SCALE GENOMIC DNA]</scope>
</reference>
<reference evidence="8 9" key="1">
    <citation type="journal article" date="1995" name="Virology">
        <title>Analysis of 45 kb of DNA located at the left end of the chlorella virus PBCV-1 genome.</title>
        <authorList>
            <person name="Lu Z."/>
            <person name="Li Y."/>
            <person name="Zhang Y."/>
            <person name="Kutish G.F."/>
            <person name="Rock D.L."/>
            <person name="Van Etten J.L."/>
        </authorList>
    </citation>
    <scope>NUCLEOTIDE SEQUENCE [LARGE SCALE GENOMIC DNA]</scope>
</reference>
<dbReference type="GO" id="GO:0004519">
    <property type="term" value="F:endonuclease activity"/>
    <property type="evidence" value="ECO:0007669"/>
    <property type="project" value="UniProtKB-KW"/>
</dbReference>
<organism evidence="8 9">
    <name type="scientific">Paramecium bursaria Chlorella virus 1</name>
    <name type="common">PBCV-1</name>
    <dbReference type="NCBI Taxonomy" id="10506"/>
    <lineage>
        <taxon>Viruses</taxon>
        <taxon>Varidnaviria</taxon>
        <taxon>Bamfordvirae</taxon>
        <taxon>Nucleocytoviricota</taxon>
        <taxon>Megaviricetes</taxon>
        <taxon>Algavirales</taxon>
        <taxon>Phycodnaviridae</taxon>
        <taxon>Chlorovirus</taxon>
        <taxon>Chlorovirus vanettense</taxon>
    </lineage>
</organism>
<evidence type="ECO:0000256" key="3">
    <source>
        <dbReference type="ARBA" id="ARBA00022759"/>
    </source>
</evidence>
<dbReference type="RefSeq" id="NP_048641.2">
    <property type="nucleotide sequence ID" value="NC_000852.5"/>
</dbReference>
<evidence type="ECO:0008006" key="10">
    <source>
        <dbReference type="Google" id="ProtNLM"/>
    </source>
</evidence>
<reference evidence="8 9" key="5">
    <citation type="journal article" date="1997" name="Virology">
        <title>Analysis of 74 kb of DNA located at the right end of the 330-kb chlorella virus PBCV-1 genome.</title>
        <authorList>
            <person name="Li Y."/>
            <person name="Lu Z."/>
            <person name="Sun L."/>
            <person name="Ropp S."/>
            <person name="Kutish G.F."/>
            <person name="Rock D.L."/>
            <person name="Van Etten J.L."/>
        </authorList>
    </citation>
    <scope>NUCLEOTIDE SEQUENCE [LARGE SCALE GENOMIC DNA]</scope>
</reference>
<dbReference type="Pfam" id="PF07460">
    <property type="entry name" value="NUMOD3"/>
    <property type="match status" value="3"/>
</dbReference>
<evidence type="ECO:0000259" key="6">
    <source>
        <dbReference type="SMART" id="SM00465"/>
    </source>
</evidence>
<organismHost>
    <name type="scientific">Chlorella</name>
    <dbReference type="NCBI Taxonomy" id="3071"/>
</organismHost>
<keyword evidence="4" id="KW-0378">Hydrolase</keyword>
<dbReference type="Gene3D" id="3.40.1440.10">
    <property type="entry name" value="GIY-YIG endonuclease"/>
    <property type="match status" value="1"/>
</dbReference>
<gene>
    <name evidence="8" type="primary">A287R</name>
</gene>
<evidence type="ECO:0000256" key="5">
    <source>
        <dbReference type="SAM" id="MobiDB-lite"/>
    </source>
</evidence>
<dbReference type="Proteomes" id="UP000000862">
    <property type="component" value="Segment"/>
</dbReference>
<dbReference type="SMART" id="SM00465">
    <property type="entry name" value="GIYc"/>
    <property type="match status" value="1"/>
</dbReference>
<dbReference type="CDD" id="cd10443">
    <property type="entry name" value="GIY-YIG_HE_Tlr8p_PBC-V_like"/>
    <property type="match status" value="1"/>
</dbReference>
<dbReference type="Pfam" id="PF01541">
    <property type="entry name" value="GIY-YIG"/>
    <property type="match status" value="1"/>
</dbReference>
<dbReference type="SMART" id="SM00496">
    <property type="entry name" value="IENR2"/>
    <property type="match status" value="6"/>
</dbReference>